<sequence>MKITLFSIILLFSINGFAANWKKLSENKSGSSFYVDVENIKKHNGFVYYWILIDYLKSTEIGTYSDISEYKVNCVDEKQTWLSNTFYSQPMAKGKIITEKIPVWNYYGSTLNEIRYLTPGSLGHNILKEICHFENIK</sequence>
<proteinExistence type="predicted"/>
<protein>
    <recommendedName>
        <fullName evidence="1">Surface-adhesin protein E-like domain-containing protein</fullName>
    </recommendedName>
</protein>
<dbReference type="InterPro" id="IPR031939">
    <property type="entry name" value="Adhesin_E-like"/>
</dbReference>
<gene>
    <name evidence="2" type="ORF">MBMO_EBAC000-36A07.36</name>
</gene>
<dbReference type="AlphaFoldDB" id="Q6SFM1"/>
<organism evidence="2">
    <name type="scientific">uncultured marine bacterium 580</name>
    <dbReference type="NCBI Taxonomy" id="257400"/>
    <lineage>
        <taxon>Bacteria</taxon>
        <taxon>environmental samples</taxon>
    </lineage>
</organism>
<accession>Q6SFM1</accession>
<feature type="domain" description="Surface-adhesin protein E-like" evidence="1">
    <location>
        <begin position="21"/>
        <end position="132"/>
    </location>
</feature>
<reference evidence="2" key="1">
    <citation type="submission" date="2003-11" db="EMBL/GenBank/DDBJ databases">
        <authorList>
            <person name="Heidelberg J.F."/>
            <person name="Eisen J.A."/>
            <person name="Nelson W.C."/>
            <person name="DeLong E.F."/>
        </authorList>
    </citation>
    <scope>NUCLEOTIDE SEQUENCE</scope>
</reference>
<evidence type="ECO:0000313" key="2">
    <source>
        <dbReference type="EMBL" id="AAR38191.1"/>
    </source>
</evidence>
<dbReference type="EMBL" id="AY458647">
    <property type="protein sequence ID" value="AAR38191.1"/>
    <property type="molecule type" value="Genomic_DNA"/>
</dbReference>
<reference evidence="2" key="2">
    <citation type="submission" date="2003-12" db="EMBL/GenBank/DDBJ databases">
        <title>Monterey Bay Coastal Ocean Microbial Observatory environmental clone sequencing.</title>
        <authorList>
            <person name="DeLong E.F."/>
        </authorList>
    </citation>
    <scope>NUCLEOTIDE SEQUENCE</scope>
</reference>
<evidence type="ECO:0000259" key="1">
    <source>
        <dbReference type="Pfam" id="PF16747"/>
    </source>
</evidence>
<dbReference type="Pfam" id="PF16747">
    <property type="entry name" value="Adhesin_E"/>
    <property type="match status" value="1"/>
</dbReference>
<name>Q6SFM1_9BACT</name>